<name>A0A1H7A8U5_9BURK</name>
<dbReference type="Proteomes" id="UP000198866">
    <property type="component" value="Unassembled WGS sequence"/>
</dbReference>
<accession>A0A1H7A8U5</accession>
<evidence type="ECO:0000313" key="2">
    <source>
        <dbReference type="Proteomes" id="UP000198866"/>
    </source>
</evidence>
<gene>
    <name evidence="1" type="ORF">SAMN05192539_101443</name>
</gene>
<dbReference type="AlphaFoldDB" id="A0A1H7A8U5"/>
<evidence type="ECO:0000313" key="1">
    <source>
        <dbReference type="EMBL" id="SEJ61346.1"/>
    </source>
</evidence>
<organism evidence="1 2">
    <name type="scientific">Paraburkholderia diazotrophica</name>
    <dbReference type="NCBI Taxonomy" id="667676"/>
    <lineage>
        <taxon>Bacteria</taxon>
        <taxon>Pseudomonadati</taxon>
        <taxon>Pseudomonadota</taxon>
        <taxon>Betaproteobacteria</taxon>
        <taxon>Burkholderiales</taxon>
        <taxon>Burkholderiaceae</taxon>
        <taxon>Paraburkholderia</taxon>
    </lineage>
</organism>
<keyword evidence="2" id="KW-1185">Reference proteome</keyword>
<sequence>MIAGFVSSIDIFPDLTFPGDIDLLVIPYCEDQLIISETLAIELKVVRATFAKQGKSPNDFGFSQASALVEYGLPYTALAHLIISDSSPEKHWREVLMTRVIDANTGAVERPWPERVDMLPSDLIARTYGRLMSNEKSRHVMPGLSFARLKIARSYR</sequence>
<proteinExistence type="predicted"/>
<dbReference type="EMBL" id="FNYE01000014">
    <property type="protein sequence ID" value="SEJ61346.1"/>
    <property type="molecule type" value="Genomic_DNA"/>
</dbReference>
<protein>
    <submittedName>
        <fullName evidence="1">Uncharacterized protein</fullName>
    </submittedName>
</protein>
<reference evidence="2" key="1">
    <citation type="submission" date="2016-10" db="EMBL/GenBank/DDBJ databases">
        <authorList>
            <person name="Varghese N."/>
            <person name="Submissions S."/>
        </authorList>
    </citation>
    <scope>NUCLEOTIDE SEQUENCE [LARGE SCALE GENOMIC DNA]</scope>
    <source>
        <strain evidence="2">LMG 26031</strain>
    </source>
</reference>